<organism evidence="1 2">
    <name type="scientific">Drosophila busckii</name>
    <name type="common">Fruit fly</name>
    <dbReference type="NCBI Taxonomy" id="30019"/>
    <lineage>
        <taxon>Eukaryota</taxon>
        <taxon>Metazoa</taxon>
        <taxon>Ecdysozoa</taxon>
        <taxon>Arthropoda</taxon>
        <taxon>Hexapoda</taxon>
        <taxon>Insecta</taxon>
        <taxon>Pterygota</taxon>
        <taxon>Neoptera</taxon>
        <taxon>Endopterygota</taxon>
        <taxon>Diptera</taxon>
        <taxon>Brachycera</taxon>
        <taxon>Muscomorpha</taxon>
        <taxon>Ephydroidea</taxon>
        <taxon>Drosophilidae</taxon>
        <taxon>Drosophila</taxon>
    </lineage>
</organism>
<dbReference type="EMBL" id="CP012524">
    <property type="protein sequence ID" value="ALC41405.1"/>
    <property type="molecule type" value="Genomic_DNA"/>
</dbReference>
<evidence type="ECO:0000313" key="2">
    <source>
        <dbReference type="Proteomes" id="UP000494163"/>
    </source>
</evidence>
<accession>A0A0M4EJG6</accession>
<protein>
    <submittedName>
        <fullName evidence="1">Maker69</fullName>
    </submittedName>
</protein>
<gene>
    <name evidence="1" type="ORF">Dbus_chr2Rg984</name>
</gene>
<dbReference type="OrthoDB" id="7842845at2759"/>
<feature type="non-terminal residue" evidence="1">
    <location>
        <position position="205"/>
    </location>
</feature>
<dbReference type="AlphaFoldDB" id="A0A0M4EJG6"/>
<dbReference type="InterPro" id="IPR036361">
    <property type="entry name" value="SAP_dom_sf"/>
</dbReference>
<dbReference type="Gene3D" id="1.10.720.30">
    <property type="entry name" value="SAP domain"/>
    <property type="match status" value="1"/>
</dbReference>
<sequence length="205" mass="23665">MELPLSDFNLRDLVRELCGRNLSTEGTKIELQNRLMEARNEEADAQAQGFIRPGRAPISKFGVSVQPDDFAEIKSMNDNEYDVFSGKVRWRLRRVHRAFNNDGLEYYNPDVLHRIDRSNTYSLNVGEHWVRKEPYIHKLITKEDVCRVMVNIMLEIEGNSMQNFVAIVAAKNKLNMAAFKELFMVSGSELPQIVNDTCHLSKVFQ</sequence>
<evidence type="ECO:0000313" key="1">
    <source>
        <dbReference type="EMBL" id="ALC41405.1"/>
    </source>
</evidence>
<name>A0A0M4EJG6_DROBS</name>
<keyword evidence="2" id="KW-1185">Reference proteome</keyword>
<reference evidence="1 2" key="1">
    <citation type="submission" date="2015-08" db="EMBL/GenBank/DDBJ databases">
        <title>Ancestral chromatin configuration constrains chromatin evolution on differentiating sex chromosomes in Drosophila.</title>
        <authorList>
            <person name="Zhou Q."/>
            <person name="Bachtrog D."/>
        </authorList>
    </citation>
    <scope>NUCLEOTIDE SEQUENCE [LARGE SCALE GENOMIC DNA]</scope>
    <source>
        <tissue evidence="1">Whole larvae</tissue>
    </source>
</reference>
<dbReference type="SUPFAM" id="SSF68906">
    <property type="entry name" value="SAP domain"/>
    <property type="match status" value="1"/>
</dbReference>
<proteinExistence type="predicted"/>
<dbReference type="Proteomes" id="UP000494163">
    <property type="component" value="Chromosome 2R"/>
</dbReference>